<dbReference type="STRING" id="1834181.A5880_001444"/>
<evidence type="ECO:0000313" key="4">
    <source>
        <dbReference type="Proteomes" id="UP000195139"/>
    </source>
</evidence>
<keyword evidence="4" id="KW-1185">Reference proteome</keyword>
<dbReference type="InterPro" id="IPR027994">
    <property type="entry name" value="WxL_dom"/>
</dbReference>
<dbReference type="OrthoDB" id="2183540at2"/>
<sequence length="236" mass="26187">MVRGSRIVITLLLLLLLFFGIETKVFARETVTNGTINFYPDESKVDPIDPTDTKNDIYPNQLPIASALSLSYVSDLSFGTHATANHSQEFFATPDKITDKNTNHTKQVPNFVQLTDKTGKNLGWELTVAQSKPLTNERGFALENTRFIFRNIVLKGLLPEANSPIIPEQEITLTKVNQPVLIARAAKETGQGTWFVQFGKEGNEAAKSISLYIPGKVKKEPGSYNTTLTWTLTNSL</sequence>
<dbReference type="Proteomes" id="UP000195139">
    <property type="component" value="Unassembled WGS sequence"/>
</dbReference>
<feature type="domain" description="WxL" evidence="1">
    <location>
        <begin position="29"/>
        <end position="234"/>
    </location>
</feature>
<dbReference type="EMBL" id="NGLE01000002">
    <property type="protein sequence ID" value="OTO08444.1"/>
    <property type="molecule type" value="Genomic_DNA"/>
</dbReference>
<dbReference type="Pfam" id="PF13731">
    <property type="entry name" value="WxL"/>
    <property type="match status" value="1"/>
</dbReference>
<name>A0A242CDV8_9ENTE</name>
<dbReference type="AlphaFoldDB" id="A0A242CDV8"/>
<accession>A0A242CDV8</accession>
<reference evidence="2 4" key="2">
    <citation type="submission" date="2018-07" db="EMBL/GenBank/DDBJ databases">
        <title>The Genome Sequence of Enterococcus sp. DIV0659b.</title>
        <authorList>
            <consortium name="The Broad Institute Genomics Platform"/>
            <consortium name="The Broad Institute Genomic Center for Infectious Diseases"/>
            <person name="Earl A."/>
            <person name="Manson A."/>
            <person name="Schwartman J."/>
            <person name="Gilmore M."/>
            <person name="Abouelleil A."/>
            <person name="Cao P."/>
            <person name="Chapman S."/>
            <person name="Cusick C."/>
            <person name="Shea T."/>
            <person name="Young S."/>
            <person name="Neafsey D."/>
            <person name="Nusbaum C."/>
            <person name="Birren B."/>
        </authorList>
    </citation>
    <scope>NUCLEOTIDE SEQUENCE [LARGE SCALE GENOMIC DNA]</scope>
    <source>
        <strain evidence="2 4">4G2_DIV0659</strain>
    </source>
</reference>
<dbReference type="EMBL" id="NGLE02000001">
    <property type="protein sequence ID" value="MEI5993967.1"/>
    <property type="molecule type" value="Genomic_DNA"/>
</dbReference>
<protein>
    <recommendedName>
        <fullName evidence="1">WxL domain-containing protein</fullName>
    </recommendedName>
</protein>
<organism evidence="3">
    <name type="scientific">Candidatus Enterococcus mansonii</name>
    <dbReference type="NCBI Taxonomy" id="1834181"/>
    <lineage>
        <taxon>Bacteria</taxon>
        <taxon>Bacillati</taxon>
        <taxon>Bacillota</taxon>
        <taxon>Bacilli</taxon>
        <taxon>Lactobacillales</taxon>
        <taxon>Enterococcaceae</taxon>
        <taxon>Enterococcus</taxon>
    </lineage>
</organism>
<gene>
    <name evidence="3" type="ORF">A5880_001444</name>
    <name evidence="2" type="ORF">A5880_001525</name>
</gene>
<reference evidence="3" key="1">
    <citation type="submission" date="2017-05" db="EMBL/GenBank/DDBJ databases">
        <title>The Genome Sequence of Enterococcus sp. 4G2_DIV0659.</title>
        <authorList>
            <consortium name="The Broad Institute Genomics Platform"/>
            <consortium name="The Broad Institute Genomic Center for Infectious Diseases"/>
            <person name="Earl A."/>
            <person name="Manson A."/>
            <person name="Schwartman J."/>
            <person name="Gilmore M."/>
            <person name="Abouelleil A."/>
            <person name="Cao P."/>
            <person name="Chapman S."/>
            <person name="Cusick C."/>
            <person name="Shea T."/>
            <person name="Young S."/>
            <person name="Neafsey D."/>
            <person name="Nusbaum C."/>
            <person name="Birren B."/>
        </authorList>
    </citation>
    <scope>NUCLEOTIDE SEQUENCE [LARGE SCALE GENOMIC DNA]</scope>
    <source>
        <strain evidence="3">4G2_DIV0659</strain>
    </source>
</reference>
<comment type="caution">
    <text evidence="3">The sequence shown here is derived from an EMBL/GenBank/DDBJ whole genome shotgun (WGS) entry which is preliminary data.</text>
</comment>
<dbReference type="RefSeq" id="WP_086330394.1">
    <property type="nucleotide sequence ID" value="NZ_NGLE02000001.1"/>
</dbReference>
<evidence type="ECO:0000313" key="3">
    <source>
        <dbReference type="EMBL" id="OTO08444.1"/>
    </source>
</evidence>
<proteinExistence type="predicted"/>
<evidence type="ECO:0000313" key="2">
    <source>
        <dbReference type="EMBL" id="MEI5993967.1"/>
    </source>
</evidence>
<evidence type="ECO:0000259" key="1">
    <source>
        <dbReference type="Pfam" id="PF13731"/>
    </source>
</evidence>